<evidence type="ECO:0000259" key="1">
    <source>
        <dbReference type="PROSITE" id="PS50075"/>
    </source>
</evidence>
<dbReference type="STRING" id="46224.B4102_3276"/>
<name>A0A150KWL4_9BACI</name>
<reference evidence="2 3" key="1">
    <citation type="submission" date="2016-01" db="EMBL/GenBank/DDBJ databases">
        <title>Genome Sequences of Twelve Sporeforming Bacillus Species Isolated from Foods.</title>
        <authorList>
            <person name="Berendsen E.M."/>
            <person name="Wells-Bennik M.H."/>
            <person name="Krawcyk A.O."/>
            <person name="De Jong A."/>
            <person name="Holsappel S."/>
            <person name="Eijlander R.T."/>
            <person name="Kuipers O.P."/>
        </authorList>
    </citation>
    <scope>NUCLEOTIDE SEQUENCE [LARGE SCALE GENOMIC DNA]</scope>
    <source>
        <strain evidence="2 3">B4102</strain>
    </source>
</reference>
<dbReference type="SUPFAM" id="SSF47336">
    <property type="entry name" value="ACP-like"/>
    <property type="match status" value="1"/>
</dbReference>
<dbReference type="AlphaFoldDB" id="A0A150KWL4"/>
<dbReference type="InterPro" id="IPR009081">
    <property type="entry name" value="PP-bd_ACP"/>
</dbReference>
<dbReference type="RefSeq" id="WP_066232030.1">
    <property type="nucleotide sequence ID" value="NZ_LQYN01000059.1"/>
</dbReference>
<dbReference type="PROSITE" id="PS50075">
    <property type="entry name" value="CARRIER"/>
    <property type="match status" value="1"/>
</dbReference>
<evidence type="ECO:0000313" key="3">
    <source>
        <dbReference type="Proteomes" id="UP000075666"/>
    </source>
</evidence>
<dbReference type="Proteomes" id="UP000075666">
    <property type="component" value="Unassembled WGS sequence"/>
</dbReference>
<dbReference type="InterPro" id="IPR036736">
    <property type="entry name" value="ACP-like_sf"/>
</dbReference>
<protein>
    <recommendedName>
        <fullName evidence="1">Carrier domain-containing protein</fullName>
    </recommendedName>
</protein>
<dbReference type="PATRIC" id="fig|46224.3.peg.3319"/>
<evidence type="ECO:0000313" key="2">
    <source>
        <dbReference type="EMBL" id="KYD04430.1"/>
    </source>
</evidence>
<proteinExistence type="predicted"/>
<sequence>MTIQQDSSLEDYVQKKVNEVLKSNLPIEKDLDLIKNGLDSLGIVQLILSLESEFEIEIDDEDLILENFLTIEKIVEFMTTKYEIDYIK</sequence>
<organism evidence="2 3">
    <name type="scientific">Heyndrickxia sporothermodurans</name>
    <dbReference type="NCBI Taxonomy" id="46224"/>
    <lineage>
        <taxon>Bacteria</taxon>
        <taxon>Bacillati</taxon>
        <taxon>Bacillota</taxon>
        <taxon>Bacilli</taxon>
        <taxon>Bacillales</taxon>
        <taxon>Bacillaceae</taxon>
        <taxon>Heyndrickxia</taxon>
    </lineage>
</organism>
<gene>
    <name evidence="2" type="ORF">B4102_3276</name>
</gene>
<dbReference type="Pfam" id="PF00550">
    <property type="entry name" value="PP-binding"/>
    <property type="match status" value="1"/>
</dbReference>
<dbReference type="EMBL" id="LQYN01000059">
    <property type="protein sequence ID" value="KYD04430.1"/>
    <property type="molecule type" value="Genomic_DNA"/>
</dbReference>
<dbReference type="Gene3D" id="1.10.1200.10">
    <property type="entry name" value="ACP-like"/>
    <property type="match status" value="1"/>
</dbReference>
<comment type="caution">
    <text evidence="2">The sequence shown here is derived from an EMBL/GenBank/DDBJ whole genome shotgun (WGS) entry which is preliminary data.</text>
</comment>
<accession>A0A150KWL4</accession>
<feature type="domain" description="Carrier" evidence="1">
    <location>
        <begin position="4"/>
        <end position="82"/>
    </location>
</feature>
<keyword evidence="3" id="KW-1185">Reference proteome</keyword>